<dbReference type="SMART" id="SM00411">
    <property type="entry name" value="BHL"/>
    <property type="match status" value="1"/>
</dbReference>
<evidence type="ECO:0000313" key="10">
    <source>
        <dbReference type="EMBL" id="SOE49961.1"/>
    </source>
</evidence>
<evidence type="ECO:0000256" key="7">
    <source>
        <dbReference type="ARBA" id="ARBA00023172"/>
    </source>
</evidence>
<keyword evidence="5" id="KW-0238">DNA-binding</keyword>
<dbReference type="GO" id="GO:0030527">
    <property type="term" value="F:structural constituent of chromatin"/>
    <property type="evidence" value="ECO:0007669"/>
    <property type="project" value="InterPro"/>
</dbReference>
<reference evidence="10 11" key="1">
    <citation type="submission" date="2017-09" db="EMBL/GenBank/DDBJ databases">
        <authorList>
            <person name="Varghese N."/>
            <person name="Submissions S."/>
        </authorList>
    </citation>
    <scope>NUCLEOTIDE SEQUENCE [LARGE SCALE GENOMIC DNA]</scope>
    <source>
        <strain evidence="10 11">OK806</strain>
    </source>
</reference>
<dbReference type="GO" id="GO:0006310">
    <property type="term" value="P:DNA recombination"/>
    <property type="evidence" value="ECO:0007669"/>
    <property type="project" value="UniProtKB-KW"/>
</dbReference>
<dbReference type="GO" id="GO:0003677">
    <property type="term" value="F:DNA binding"/>
    <property type="evidence" value="ECO:0007669"/>
    <property type="project" value="UniProtKB-KW"/>
</dbReference>
<dbReference type="PANTHER" id="PTHR33175">
    <property type="entry name" value="DNA-BINDING PROTEIN HU"/>
    <property type="match status" value="1"/>
</dbReference>
<dbReference type="PRINTS" id="PR01727">
    <property type="entry name" value="DNABINDINGHU"/>
</dbReference>
<name>A0A7Z7I1D3_9BURK</name>
<dbReference type="RefSeq" id="WP_235026045.1">
    <property type="nucleotide sequence ID" value="NZ_FCOG02000117.1"/>
</dbReference>
<evidence type="ECO:0000256" key="1">
    <source>
        <dbReference type="ARBA" id="ARBA00010529"/>
    </source>
</evidence>
<evidence type="ECO:0000256" key="8">
    <source>
        <dbReference type="RuleBase" id="RU003939"/>
    </source>
</evidence>
<keyword evidence="4" id="KW-0805">Transcription regulation</keyword>
<dbReference type="InterPro" id="IPR005684">
    <property type="entry name" value="IHF_alpha"/>
</dbReference>
<dbReference type="InterPro" id="IPR010992">
    <property type="entry name" value="IHF-like_DNA-bd_dom_sf"/>
</dbReference>
<dbReference type="SUPFAM" id="SSF47729">
    <property type="entry name" value="IHF-like DNA-binding proteins"/>
    <property type="match status" value="1"/>
</dbReference>
<comment type="caution">
    <text evidence="10">The sequence shown here is derived from an EMBL/GenBank/DDBJ whole genome shotgun (WGS) entry which is preliminary data.</text>
</comment>
<gene>
    <name evidence="10" type="ORF">SAMN05446927_0387</name>
</gene>
<evidence type="ECO:0000256" key="2">
    <source>
        <dbReference type="ARBA" id="ARBA00018329"/>
    </source>
</evidence>
<dbReference type="GO" id="GO:0005829">
    <property type="term" value="C:cytosol"/>
    <property type="evidence" value="ECO:0007669"/>
    <property type="project" value="TreeGrafter"/>
</dbReference>
<evidence type="ECO:0000256" key="6">
    <source>
        <dbReference type="ARBA" id="ARBA00023163"/>
    </source>
</evidence>
<keyword evidence="11" id="KW-1185">Reference proteome</keyword>
<protein>
    <recommendedName>
        <fullName evidence="2">Integration host factor subunit alpha</fullName>
    </recommendedName>
</protein>
<keyword evidence="7" id="KW-0233">DNA recombination</keyword>
<proteinExistence type="inferred from homology"/>
<sequence length="138" mass="15394">MPTLDTSRIRMHPRDETAETAHGPNFNEGLPSQAADVGQPAFIRAHLIERLIARLGLDKPDAHALAEGFFELIMKALENGEAVRLSGFGYFQLRDQRARPGRNPKTETSISIAARRVVLFHASRILKFRVRGATHPDD</sequence>
<dbReference type="EMBL" id="OCSU01000001">
    <property type="protein sequence ID" value="SOE49961.1"/>
    <property type="molecule type" value="Genomic_DNA"/>
</dbReference>
<evidence type="ECO:0000256" key="4">
    <source>
        <dbReference type="ARBA" id="ARBA00023015"/>
    </source>
</evidence>
<dbReference type="GO" id="GO:0009893">
    <property type="term" value="P:positive regulation of metabolic process"/>
    <property type="evidence" value="ECO:0007669"/>
    <property type="project" value="UniProtKB-ARBA"/>
</dbReference>
<dbReference type="PROSITE" id="PS00045">
    <property type="entry name" value="HISTONE_LIKE"/>
    <property type="match status" value="1"/>
</dbReference>
<organism evidence="10 11">
    <name type="scientific">Caballeronia arationis</name>
    <dbReference type="NCBI Taxonomy" id="1777142"/>
    <lineage>
        <taxon>Bacteria</taxon>
        <taxon>Pseudomonadati</taxon>
        <taxon>Pseudomonadota</taxon>
        <taxon>Betaproteobacteria</taxon>
        <taxon>Burkholderiales</taxon>
        <taxon>Burkholderiaceae</taxon>
        <taxon>Caballeronia</taxon>
    </lineage>
</organism>
<dbReference type="GO" id="GO:0006355">
    <property type="term" value="P:regulation of DNA-templated transcription"/>
    <property type="evidence" value="ECO:0007669"/>
    <property type="project" value="InterPro"/>
</dbReference>
<dbReference type="GO" id="GO:0006417">
    <property type="term" value="P:regulation of translation"/>
    <property type="evidence" value="ECO:0007669"/>
    <property type="project" value="UniProtKB-KW"/>
</dbReference>
<dbReference type="InterPro" id="IPR020816">
    <property type="entry name" value="Histone-like_DNA-bd_CS"/>
</dbReference>
<dbReference type="Proteomes" id="UP000219522">
    <property type="component" value="Unassembled WGS sequence"/>
</dbReference>
<keyword evidence="3" id="KW-0810">Translation regulation</keyword>
<comment type="similarity">
    <text evidence="1 8">Belongs to the bacterial histone-like protein family.</text>
</comment>
<accession>A0A7Z7I1D3</accession>
<dbReference type="CDD" id="cd13835">
    <property type="entry name" value="IHF_A"/>
    <property type="match status" value="1"/>
</dbReference>
<dbReference type="Pfam" id="PF00216">
    <property type="entry name" value="Bac_DNA_binding"/>
    <property type="match status" value="1"/>
</dbReference>
<dbReference type="PANTHER" id="PTHR33175:SF2">
    <property type="entry name" value="INTEGRATION HOST FACTOR SUBUNIT ALPHA"/>
    <property type="match status" value="1"/>
</dbReference>
<evidence type="ECO:0000256" key="5">
    <source>
        <dbReference type="ARBA" id="ARBA00023125"/>
    </source>
</evidence>
<dbReference type="Gene3D" id="4.10.520.10">
    <property type="entry name" value="IHF-like DNA-binding proteins"/>
    <property type="match status" value="1"/>
</dbReference>
<keyword evidence="6" id="KW-0804">Transcription</keyword>
<dbReference type="NCBIfam" id="NF001401">
    <property type="entry name" value="PRK00285.1"/>
    <property type="match status" value="1"/>
</dbReference>
<evidence type="ECO:0000256" key="9">
    <source>
        <dbReference type="SAM" id="MobiDB-lite"/>
    </source>
</evidence>
<dbReference type="InterPro" id="IPR000119">
    <property type="entry name" value="Hist_DNA-bd"/>
</dbReference>
<feature type="region of interest" description="Disordered" evidence="9">
    <location>
        <begin position="1"/>
        <end position="31"/>
    </location>
</feature>
<evidence type="ECO:0000256" key="3">
    <source>
        <dbReference type="ARBA" id="ARBA00022845"/>
    </source>
</evidence>
<evidence type="ECO:0000313" key="11">
    <source>
        <dbReference type="Proteomes" id="UP000219522"/>
    </source>
</evidence>
<dbReference type="AlphaFoldDB" id="A0A7Z7I1D3"/>